<gene>
    <name evidence="2" type="ORF">OQZ29_21845</name>
</gene>
<dbReference type="Gene3D" id="3.50.50.60">
    <property type="entry name" value="FAD/NAD(P)-binding domain"/>
    <property type="match status" value="1"/>
</dbReference>
<accession>A0A9X3IC94</accession>
<dbReference type="InterPro" id="IPR036188">
    <property type="entry name" value="FAD/NAD-bd_sf"/>
</dbReference>
<sequence length="406" mass="45232">MKEKKILITGASIAGPTLAYWLNHYGFEVTLVERAPGLRLGGQNIDVKGPAQHVSHKMGIEEIIRSKNTTETGLRFVNVENKTIAEFPKESALSMTQELEILRGDLVQILYDLTKDSVEYRFDEHITALTQTNEGVDVAFSSGEAERFDLVVSAEGIGSHTRKLVFENEAKFNYLGLYTAYLTVAKSDTDSDWARWCNTKGGIVFLIRPDNYGSARASITFTAEEDEYKGLSLEQQKAALIKRIKGCGWESERLIKEIDQTKDLYFDRVSQVNLPRWSEGRVAIVGDAAYCATPIAGKGTDLSMAGAYILAGELFCAKTYQDGFAAYERKMRPYVQSCQKLPPGIPKLVYPQSKIGVKILNSVVSLIASRPVKWLMGLFGGEKKAVKEEIYLADYGNEFAAELKNW</sequence>
<dbReference type="InterPro" id="IPR002938">
    <property type="entry name" value="FAD-bd"/>
</dbReference>
<dbReference type="Proteomes" id="UP001142592">
    <property type="component" value="Unassembled WGS sequence"/>
</dbReference>
<dbReference type="AlphaFoldDB" id="A0A9X3IC94"/>
<reference evidence="2" key="1">
    <citation type="submission" date="2022-11" db="EMBL/GenBank/DDBJ databases">
        <authorList>
            <person name="Graham C."/>
            <person name="Newman J.D."/>
        </authorList>
    </citation>
    <scope>NUCLEOTIDE SEQUENCE</scope>
    <source>
        <strain evidence="2">DSM 19486</strain>
    </source>
</reference>
<name>A0A9X3IC94_9SPHI</name>
<keyword evidence="2" id="KW-0560">Oxidoreductase</keyword>
<dbReference type="SUPFAM" id="SSF51905">
    <property type="entry name" value="FAD/NAD(P)-binding domain"/>
    <property type="match status" value="1"/>
</dbReference>
<evidence type="ECO:0000313" key="2">
    <source>
        <dbReference type="EMBL" id="MCX3267418.1"/>
    </source>
</evidence>
<dbReference type="PANTHER" id="PTHR46865:SF2">
    <property type="entry name" value="MONOOXYGENASE"/>
    <property type="match status" value="1"/>
</dbReference>
<dbReference type="GO" id="GO:0071949">
    <property type="term" value="F:FAD binding"/>
    <property type="evidence" value="ECO:0007669"/>
    <property type="project" value="InterPro"/>
</dbReference>
<dbReference type="RefSeq" id="WP_010603025.1">
    <property type="nucleotide sequence ID" value="NZ_JAPJUH010000008.1"/>
</dbReference>
<protein>
    <submittedName>
        <fullName evidence="2">FAD-dependent monooxygenase</fullName>
    </submittedName>
</protein>
<proteinExistence type="predicted"/>
<feature type="domain" description="FAD-binding" evidence="1">
    <location>
        <begin position="5"/>
        <end position="336"/>
    </location>
</feature>
<dbReference type="EMBL" id="JAPJUH010000008">
    <property type="protein sequence ID" value="MCX3267418.1"/>
    <property type="molecule type" value="Genomic_DNA"/>
</dbReference>
<evidence type="ECO:0000313" key="3">
    <source>
        <dbReference type="Proteomes" id="UP001142592"/>
    </source>
</evidence>
<organism evidence="2 3">
    <name type="scientific">Pedobacter agri</name>
    <dbReference type="NCBI Taxonomy" id="454586"/>
    <lineage>
        <taxon>Bacteria</taxon>
        <taxon>Pseudomonadati</taxon>
        <taxon>Bacteroidota</taxon>
        <taxon>Sphingobacteriia</taxon>
        <taxon>Sphingobacteriales</taxon>
        <taxon>Sphingobacteriaceae</taxon>
        <taxon>Pedobacter</taxon>
    </lineage>
</organism>
<keyword evidence="3" id="KW-1185">Reference proteome</keyword>
<dbReference type="Pfam" id="PF01494">
    <property type="entry name" value="FAD_binding_3"/>
    <property type="match status" value="1"/>
</dbReference>
<keyword evidence="2" id="KW-0503">Monooxygenase</keyword>
<comment type="caution">
    <text evidence="2">The sequence shown here is derived from an EMBL/GenBank/DDBJ whole genome shotgun (WGS) entry which is preliminary data.</text>
</comment>
<dbReference type="GO" id="GO:0004497">
    <property type="term" value="F:monooxygenase activity"/>
    <property type="evidence" value="ECO:0007669"/>
    <property type="project" value="UniProtKB-KW"/>
</dbReference>
<evidence type="ECO:0000259" key="1">
    <source>
        <dbReference type="Pfam" id="PF01494"/>
    </source>
</evidence>
<dbReference type="PRINTS" id="PR00420">
    <property type="entry name" value="RNGMNOXGNASE"/>
</dbReference>
<dbReference type="PANTHER" id="PTHR46865">
    <property type="entry name" value="OXIDOREDUCTASE-RELATED"/>
    <property type="match status" value="1"/>
</dbReference>
<dbReference type="InterPro" id="IPR051704">
    <property type="entry name" value="FAD_aromatic-hydroxylase"/>
</dbReference>
<dbReference type="Gene3D" id="3.30.9.10">
    <property type="entry name" value="D-Amino Acid Oxidase, subunit A, domain 2"/>
    <property type="match status" value="1"/>
</dbReference>